<evidence type="ECO:0000313" key="2">
    <source>
        <dbReference type="Proteomes" id="UP000838412"/>
    </source>
</evidence>
<dbReference type="AlphaFoldDB" id="A0A8K0AAN1"/>
<gene>
    <name evidence="1" type="primary">Hypp4517</name>
    <name evidence="1" type="ORF">BLAG_LOCUS23090</name>
</gene>
<evidence type="ECO:0000313" key="1">
    <source>
        <dbReference type="EMBL" id="CAH1270934.1"/>
    </source>
</evidence>
<dbReference type="Proteomes" id="UP000838412">
    <property type="component" value="Chromosome 8"/>
</dbReference>
<reference evidence="1" key="1">
    <citation type="submission" date="2022-01" db="EMBL/GenBank/DDBJ databases">
        <authorList>
            <person name="Braso-Vives M."/>
        </authorList>
    </citation>
    <scope>NUCLEOTIDE SEQUENCE</scope>
</reference>
<accession>A0A8K0AAN1</accession>
<keyword evidence="2" id="KW-1185">Reference proteome</keyword>
<protein>
    <submittedName>
        <fullName evidence="1">Hypp4517 protein</fullName>
    </submittedName>
</protein>
<proteinExistence type="predicted"/>
<organism evidence="1 2">
    <name type="scientific">Branchiostoma lanceolatum</name>
    <name type="common">Common lancelet</name>
    <name type="synonym">Amphioxus lanceolatum</name>
    <dbReference type="NCBI Taxonomy" id="7740"/>
    <lineage>
        <taxon>Eukaryota</taxon>
        <taxon>Metazoa</taxon>
        <taxon>Chordata</taxon>
        <taxon>Cephalochordata</taxon>
        <taxon>Leptocardii</taxon>
        <taxon>Amphioxiformes</taxon>
        <taxon>Branchiostomatidae</taxon>
        <taxon>Branchiostoma</taxon>
    </lineage>
</organism>
<dbReference type="EMBL" id="OV696693">
    <property type="protein sequence ID" value="CAH1270934.1"/>
    <property type="molecule type" value="Genomic_DNA"/>
</dbReference>
<sequence length="113" mass="12464">MVFDRIGLLITFAMIGRFGCYKFVAPPTTLLVPRALVDFLAPSPTVIKDCRLSISSNFLGKHVFQPFTQNTSDIGTPLKGGRSSDKLIHTMVDVIEHQSLLSKPGHWPDLQPA</sequence>
<name>A0A8K0AAN1_BRALA</name>